<feature type="compositionally biased region" description="Basic and acidic residues" evidence="1">
    <location>
        <begin position="464"/>
        <end position="477"/>
    </location>
</feature>
<feature type="compositionally biased region" description="Basic residues" evidence="1">
    <location>
        <begin position="540"/>
        <end position="549"/>
    </location>
</feature>
<feature type="region of interest" description="Disordered" evidence="1">
    <location>
        <begin position="430"/>
        <end position="555"/>
    </location>
</feature>
<accession>A0AAN8RYW0</accession>
<keyword evidence="3" id="KW-1185">Reference proteome</keyword>
<dbReference type="Pfam" id="PF07093">
    <property type="entry name" value="SGT1"/>
    <property type="match status" value="1"/>
</dbReference>
<comment type="caution">
    <text evidence="2">The sequence shown here is derived from an EMBL/GenBank/DDBJ whole genome shotgun (WGS) entry which is preliminary data.</text>
</comment>
<proteinExistence type="predicted"/>
<feature type="compositionally biased region" description="Acidic residues" evidence="1">
    <location>
        <begin position="595"/>
        <end position="605"/>
    </location>
</feature>
<name>A0AAN8RYW0_9PEZI</name>
<dbReference type="GO" id="GO:0005634">
    <property type="term" value="C:nucleus"/>
    <property type="evidence" value="ECO:0007669"/>
    <property type="project" value="TreeGrafter"/>
</dbReference>
<dbReference type="PANTHER" id="PTHR13060">
    <property type="entry name" value="SGT1 PROTEIN HSGT1 SUPPRESSOR OF GCR2"/>
    <property type="match status" value="1"/>
</dbReference>
<dbReference type="PANTHER" id="PTHR13060:SF0">
    <property type="entry name" value="PROTEIN ECDYSONELESS HOMOLOG"/>
    <property type="match status" value="1"/>
</dbReference>
<dbReference type="EMBL" id="JAVHJM010000003">
    <property type="protein sequence ID" value="KAK6516694.1"/>
    <property type="molecule type" value="Genomic_DNA"/>
</dbReference>
<reference evidence="2 3" key="1">
    <citation type="submission" date="2019-10" db="EMBL/GenBank/DDBJ databases">
        <authorList>
            <person name="Palmer J.M."/>
        </authorList>
    </citation>
    <scope>NUCLEOTIDE SEQUENCE [LARGE SCALE GENOMIC DNA]</scope>
    <source>
        <strain evidence="2 3">TWF506</strain>
    </source>
</reference>
<sequence length="613" mass="69066">MDFASLGLGSFPRQSLVEDTVDYYIHLVPTSTAAASQKDVKSELEKLLPDILKAIEPFTSGFIWQRDEFNLTVVEKDAIAYLHGRIEFGESIDDEWFTVFLLREISKLFPQLWIRVADTDGEFLLIEAAHALPKWLSPEVADNRVWISNGTLRIIPRSKDERAAAKAGQLSSLSTKDAIKFLEKSQADLLHIQLVEEEAFYRISNYPAALNDHFHNARVTVPRTVAKILHEKPKLISTIVEVFCLRDPVQLKICNTMPTFPPRDPVEMSVRFTKITYAQLKQQVFRAPRPFILPGKESPQFPASELGMKLTCGLELLVSGNRNKTEGRLAAEAKTIVDTLNEASAASPLPSDEDIKSWSHQVDSEDWLDVDYEEFEANMAGTSTRTQGPSSSAPIFEKSAFSDKEQQDKLKKMVENFEKFMNDDSAGYGGVRFGQHHDDRFNSDDDDDISDDEGDISTDEEDRDASFDEREFSKMMREMMGLPAESNPHTPPNEEEEISDDDEDEQSIRQTMAKMEQELVAAGALDPNRPGASVDEGRGRTKHKQQRPPRSHDLDAELNYEIARNMLESLKAQGGDAGPAANMLRTMGMVMPRDEGEENEAEDEVSEKRKSRK</sequence>
<dbReference type="InterPro" id="IPR010770">
    <property type="entry name" value="Ecd"/>
</dbReference>
<evidence type="ECO:0000256" key="1">
    <source>
        <dbReference type="SAM" id="MobiDB-lite"/>
    </source>
</evidence>
<feature type="compositionally biased region" description="Acidic residues" evidence="1">
    <location>
        <begin position="493"/>
        <end position="505"/>
    </location>
</feature>
<organism evidence="2 3">
    <name type="scientific">Arthrobotrys conoides</name>
    <dbReference type="NCBI Taxonomy" id="74498"/>
    <lineage>
        <taxon>Eukaryota</taxon>
        <taxon>Fungi</taxon>
        <taxon>Dikarya</taxon>
        <taxon>Ascomycota</taxon>
        <taxon>Pezizomycotina</taxon>
        <taxon>Orbiliomycetes</taxon>
        <taxon>Orbiliales</taxon>
        <taxon>Orbiliaceae</taxon>
        <taxon>Arthrobotrys</taxon>
    </lineage>
</organism>
<gene>
    <name evidence="2" type="ORF">TWF506_006587</name>
</gene>
<dbReference type="Proteomes" id="UP001307849">
    <property type="component" value="Unassembled WGS sequence"/>
</dbReference>
<evidence type="ECO:0008006" key="4">
    <source>
        <dbReference type="Google" id="ProtNLM"/>
    </source>
</evidence>
<dbReference type="AlphaFoldDB" id="A0AAN8RYW0"/>
<evidence type="ECO:0000313" key="2">
    <source>
        <dbReference type="EMBL" id="KAK6516694.1"/>
    </source>
</evidence>
<feature type="compositionally biased region" description="Acidic residues" evidence="1">
    <location>
        <begin position="444"/>
        <end position="463"/>
    </location>
</feature>
<feature type="region of interest" description="Disordered" evidence="1">
    <location>
        <begin position="590"/>
        <end position="613"/>
    </location>
</feature>
<protein>
    <recommendedName>
        <fullName evidence="4">Regulatory factor Sgt1</fullName>
    </recommendedName>
</protein>
<evidence type="ECO:0000313" key="3">
    <source>
        <dbReference type="Proteomes" id="UP001307849"/>
    </source>
</evidence>